<dbReference type="EMBL" id="JADJMH010000034">
    <property type="protein sequence ID" value="MBK7677070.1"/>
    <property type="molecule type" value="Genomic_DNA"/>
</dbReference>
<feature type="region of interest" description="Disordered" evidence="1">
    <location>
        <begin position="1"/>
        <end position="25"/>
    </location>
</feature>
<organism evidence="3 4">
    <name type="scientific">Candidatus Accumulibacter proximus</name>
    <dbReference type="NCBI Taxonomy" id="2954385"/>
    <lineage>
        <taxon>Bacteria</taxon>
        <taxon>Pseudomonadati</taxon>
        <taxon>Pseudomonadota</taxon>
        <taxon>Betaproteobacteria</taxon>
        <taxon>Candidatus Accumulibacter</taxon>
    </lineage>
</organism>
<accession>A0A935Q4Q4</accession>
<reference evidence="3 4" key="1">
    <citation type="submission" date="2020-10" db="EMBL/GenBank/DDBJ databases">
        <title>Connecting structure to function with the recovery of over 1000 high-quality activated sludge metagenome-assembled genomes encoding full-length rRNA genes using long-read sequencing.</title>
        <authorList>
            <person name="Singleton C.M."/>
            <person name="Petriglieri F."/>
            <person name="Kristensen J.M."/>
            <person name="Kirkegaard R.H."/>
            <person name="Michaelsen T.Y."/>
            <person name="Andersen M.H."/>
            <person name="Karst S.M."/>
            <person name="Dueholm M.S."/>
            <person name="Nielsen P.H."/>
            <person name="Albertsen M."/>
        </authorList>
    </citation>
    <scope>NUCLEOTIDE SEQUENCE [LARGE SCALE GENOMIC DNA]</scope>
    <source>
        <strain evidence="3">EsbW_18-Q3-R4-48_BATAC.285</strain>
    </source>
</reference>
<evidence type="ECO:0000313" key="4">
    <source>
        <dbReference type="Proteomes" id="UP000697998"/>
    </source>
</evidence>
<gene>
    <name evidence="3" type="ORF">IPJ27_21260</name>
</gene>
<sequence length="280" mass="31002">MRRSEAAVEEGAGGDEGADVPWASATGSDEYGRWAEIDVAGVRQRFRWIAPGSFLMGSPAGEAGRDNDEVPHPVTLTRGFWLADTACTQPLWETVMASNPSHFADDRRNPVEQVSWNDAQSFIGQLNRRMPGLHARLPREAEWEYACRAGTTTPFSFGDNITPKQVNYDGSSPYAGGKKGLNRQRTVPVGSLPPNRWGLHEMHGNVWEWCADWYGPYPAGERIDPHGPQTGVHRVLRGGSWINHGRHVRSANRNRYEPGHRIGSIGFRLALGQEEPAEPA</sequence>
<protein>
    <submittedName>
        <fullName evidence="3">Formylglycine-generating enzyme family protein</fullName>
    </submittedName>
</protein>
<feature type="domain" description="Sulfatase-modifying factor enzyme-like" evidence="2">
    <location>
        <begin position="48"/>
        <end position="270"/>
    </location>
</feature>
<dbReference type="Pfam" id="PF03781">
    <property type="entry name" value="FGE-sulfatase"/>
    <property type="match status" value="1"/>
</dbReference>
<dbReference type="AlphaFoldDB" id="A0A935Q4Q4"/>
<evidence type="ECO:0000313" key="3">
    <source>
        <dbReference type="EMBL" id="MBK7677070.1"/>
    </source>
</evidence>
<dbReference type="InterPro" id="IPR016187">
    <property type="entry name" value="CTDL_fold"/>
</dbReference>
<comment type="caution">
    <text evidence="3">The sequence shown here is derived from an EMBL/GenBank/DDBJ whole genome shotgun (WGS) entry which is preliminary data.</text>
</comment>
<dbReference type="InterPro" id="IPR042095">
    <property type="entry name" value="SUMF_sf"/>
</dbReference>
<dbReference type="PANTHER" id="PTHR23150:SF19">
    <property type="entry name" value="FORMYLGLYCINE-GENERATING ENZYME"/>
    <property type="match status" value="1"/>
</dbReference>
<evidence type="ECO:0000256" key="1">
    <source>
        <dbReference type="SAM" id="MobiDB-lite"/>
    </source>
</evidence>
<dbReference type="GO" id="GO:0120147">
    <property type="term" value="F:formylglycine-generating oxidase activity"/>
    <property type="evidence" value="ECO:0007669"/>
    <property type="project" value="TreeGrafter"/>
</dbReference>
<dbReference type="InterPro" id="IPR051043">
    <property type="entry name" value="Sulfatase_Mod_Factor_Kinase"/>
</dbReference>
<proteinExistence type="predicted"/>
<dbReference type="Gene3D" id="3.90.1580.10">
    <property type="entry name" value="paralog of FGE (formylglycine-generating enzyme)"/>
    <property type="match status" value="1"/>
</dbReference>
<evidence type="ECO:0000259" key="2">
    <source>
        <dbReference type="Pfam" id="PF03781"/>
    </source>
</evidence>
<name>A0A935Q4Q4_9PROT</name>
<dbReference type="PANTHER" id="PTHR23150">
    <property type="entry name" value="SULFATASE MODIFYING FACTOR 1, 2"/>
    <property type="match status" value="1"/>
</dbReference>
<dbReference type="SUPFAM" id="SSF56436">
    <property type="entry name" value="C-type lectin-like"/>
    <property type="match status" value="1"/>
</dbReference>
<dbReference type="InterPro" id="IPR005532">
    <property type="entry name" value="SUMF_dom"/>
</dbReference>
<feature type="region of interest" description="Disordered" evidence="1">
    <location>
        <begin position="169"/>
        <end position="189"/>
    </location>
</feature>
<dbReference type="Proteomes" id="UP000697998">
    <property type="component" value="Unassembled WGS sequence"/>
</dbReference>